<evidence type="ECO:0000256" key="1">
    <source>
        <dbReference type="ARBA" id="ARBA00004370"/>
    </source>
</evidence>
<name>A0A444V1J7_ACIRT</name>
<dbReference type="EMBL" id="SCEB01003548">
    <property type="protein sequence ID" value="RXM94270.1"/>
    <property type="molecule type" value="Genomic_DNA"/>
</dbReference>
<dbReference type="SUPFAM" id="SSF53822">
    <property type="entry name" value="Periplasmic binding protein-like I"/>
    <property type="match status" value="1"/>
</dbReference>
<evidence type="ECO:0000259" key="5">
    <source>
        <dbReference type="Pfam" id="PF01094"/>
    </source>
</evidence>
<dbReference type="InterPro" id="IPR001828">
    <property type="entry name" value="ANF_lig-bd_rcpt"/>
</dbReference>
<keyword evidence="2" id="KW-0812">Transmembrane</keyword>
<keyword evidence="3" id="KW-1133">Transmembrane helix</keyword>
<dbReference type="Gene3D" id="3.40.50.2300">
    <property type="match status" value="2"/>
</dbReference>
<sequence length="262" mass="29829">MQISVHPALNLLSPGTDEEVAPDDILKVQFQRFTTLNMRPTNTDISMAVTGLLKFFNSTTSCLICAKAECLLNLERLLRQFLISKDTLSVRMLDDSQDPTPLLKEIRDDKTATIIVDANATISHIILERASELGMLSFYYTYIFTSLHFLLCHVTFRLLPVFNDPIWDQEVGPYYLSHMKDVNRERKPITGLLNLERLLRQFLISKDTLSVRMLDDSQDPTPLLKEIRDDKTATIIVDANATISHIILERVAMTREHPGEAP</sequence>
<keyword evidence="7" id="KW-1185">Reference proteome</keyword>
<accession>A0A444V1J7</accession>
<keyword evidence="4" id="KW-0472">Membrane</keyword>
<protein>
    <submittedName>
        <fullName evidence="6">Glutamate receptor ionotropic, kainate 4</fullName>
    </submittedName>
</protein>
<evidence type="ECO:0000313" key="6">
    <source>
        <dbReference type="EMBL" id="RXM94270.1"/>
    </source>
</evidence>
<evidence type="ECO:0000256" key="3">
    <source>
        <dbReference type="ARBA" id="ARBA00022989"/>
    </source>
</evidence>
<evidence type="ECO:0000256" key="4">
    <source>
        <dbReference type="ARBA" id="ARBA00023136"/>
    </source>
</evidence>
<gene>
    <name evidence="6" type="ORF">EOD39_18176</name>
</gene>
<comment type="subcellular location">
    <subcellularLocation>
        <location evidence="1">Membrane</location>
    </subcellularLocation>
</comment>
<dbReference type="InterPro" id="IPR028082">
    <property type="entry name" value="Peripla_BP_I"/>
</dbReference>
<dbReference type="FunFam" id="3.40.50.2300:FF:000059">
    <property type="entry name" value="Glutamate receptor, ionotropic, kainate 4"/>
    <property type="match status" value="1"/>
</dbReference>
<evidence type="ECO:0000313" key="7">
    <source>
        <dbReference type="Proteomes" id="UP000289886"/>
    </source>
</evidence>
<dbReference type="Pfam" id="PF01094">
    <property type="entry name" value="ANF_receptor"/>
    <property type="match status" value="1"/>
</dbReference>
<proteinExistence type="predicted"/>
<keyword evidence="6" id="KW-0675">Receptor</keyword>
<organism evidence="6 7">
    <name type="scientific">Acipenser ruthenus</name>
    <name type="common">Sterlet sturgeon</name>
    <dbReference type="NCBI Taxonomy" id="7906"/>
    <lineage>
        <taxon>Eukaryota</taxon>
        <taxon>Metazoa</taxon>
        <taxon>Chordata</taxon>
        <taxon>Craniata</taxon>
        <taxon>Vertebrata</taxon>
        <taxon>Euteleostomi</taxon>
        <taxon>Actinopterygii</taxon>
        <taxon>Chondrostei</taxon>
        <taxon>Acipenseriformes</taxon>
        <taxon>Acipenseridae</taxon>
        <taxon>Acipenser</taxon>
    </lineage>
</organism>
<evidence type="ECO:0000256" key="2">
    <source>
        <dbReference type="ARBA" id="ARBA00022692"/>
    </source>
</evidence>
<comment type="caution">
    <text evidence="6">The sequence shown here is derived from an EMBL/GenBank/DDBJ whole genome shotgun (WGS) entry which is preliminary data.</text>
</comment>
<dbReference type="Proteomes" id="UP000289886">
    <property type="component" value="Unassembled WGS sequence"/>
</dbReference>
<feature type="domain" description="Receptor ligand binding region" evidence="5">
    <location>
        <begin position="29"/>
        <end position="145"/>
    </location>
</feature>
<dbReference type="AlphaFoldDB" id="A0A444V1J7"/>
<reference evidence="6 7" key="1">
    <citation type="submission" date="2019-01" db="EMBL/GenBank/DDBJ databases">
        <title>Draft Genome and Complete Hox-Cluster Characterization of the Sterlet Sturgeon (Acipenser ruthenus).</title>
        <authorList>
            <person name="Wei Q."/>
        </authorList>
    </citation>
    <scope>NUCLEOTIDE SEQUENCE [LARGE SCALE GENOMIC DNA]</scope>
    <source>
        <strain evidence="6">WHYD16114868_AA</strain>
        <tissue evidence="6">Blood</tissue>
    </source>
</reference>
<dbReference type="GO" id="GO:0016020">
    <property type="term" value="C:membrane"/>
    <property type="evidence" value="ECO:0007669"/>
    <property type="project" value="UniProtKB-SubCell"/>
</dbReference>